<proteinExistence type="predicted"/>
<sequence>MAKYGYLLCSSQWRRSCLEYFHTHSTGRILLSRAWLVPPAHLLPETCGTDADLRSAEFFAHVLFVSGRMLTTPEGSSMQLAQDFFGKPCIHLRRLIFCKTKFLQKYSIFENSFKVNFHPATNN</sequence>
<gene>
    <name evidence="1" type="ORF">CSKR_203817</name>
</gene>
<reference evidence="1 2" key="2">
    <citation type="journal article" date="2021" name="Genomics">
        <title>High-quality reference genome for Clonorchis sinensis.</title>
        <authorList>
            <person name="Young N.D."/>
            <person name="Stroehlein A.J."/>
            <person name="Kinkar L."/>
            <person name="Wang T."/>
            <person name="Sohn W.M."/>
            <person name="Chang B.C.H."/>
            <person name="Kaur P."/>
            <person name="Weisz D."/>
            <person name="Dudchenko O."/>
            <person name="Aiden E.L."/>
            <person name="Korhonen P.K."/>
            <person name="Gasser R.B."/>
        </authorList>
    </citation>
    <scope>NUCLEOTIDE SEQUENCE [LARGE SCALE GENOMIC DNA]</scope>
    <source>
        <strain evidence="1">Cs-k2</strain>
    </source>
</reference>
<dbReference type="Proteomes" id="UP000286415">
    <property type="component" value="Unassembled WGS sequence"/>
</dbReference>
<accession>A0A8T1N2C4</accession>
<name>A0A8T1N2C4_CLOSI</name>
<reference evidence="1 2" key="1">
    <citation type="journal article" date="2018" name="Biotechnol. Adv.">
        <title>Improved genomic resources and new bioinformatic workflow for the carcinogenic parasite Clonorchis sinensis: Biotechnological implications.</title>
        <authorList>
            <person name="Wang D."/>
            <person name="Korhonen P.K."/>
            <person name="Gasser R.B."/>
            <person name="Young N.D."/>
        </authorList>
    </citation>
    <scope>NUCLEOTIDE SEQUENCE [LARGE SCALE GENOMIC DNA]</scope>
    <source>
        <strain evidence="1">Cs-k2</strain>
    </source>
</reference>
<dbReference type="EMBL" id="NIRI02000005">
    <property type="protein sequence ID" value="KAG5455092.1"/>
    <property type="molecule type" value="Genomic_DNA"/>
</dbReference>
<evidence type="ECO:0000313" key="2">
    <source>
        <dbReference type="Proteomes" id="UP000286415"/>
    </source>
</evidence>
<keyword evidence="2" id="KW-1185">Reference proteome</keyword>
<protein>
    <submittedName>
        <fullName evidence="1">Uncharacterized protein</fullName>
    </submittedName>
</protein>
<evidence type="ECO:0000313" key="1">
    <source>
        <dbReference type="EMBL" id="KAG5455092.1"/>
    </source>
</evidence>
<organism evidence="1 2">
    <name type="scientific">Clonorchis sinensis</name>
    <name type="common">Chinese liver fluke</name>
    <dbReference type="NCBI Taxonomy" id="79923"/>
    <lineage>
        <taxon>Eukaryota</taxon>
        <taxon>Metazoa</taxon>
        <taxon>Spiralia</taxon>
        <taxon>Lophotrochozoa</taxon>
        <taxon>Platyhelminthes</taxon>
        <taxon>Trematoda</taxon>
        <taxon>Digenea</taxon>
        <taxon>Opisthorchiida</taxon>
        <taxon>Opisthorchiata</taxon>
        <taxon>Opisthorchiidae</taxon>
        <taxon>Clonorchis</taxon>
    </lineage>
</organism>
<comment type="caution">
    <text evidence="1">The sequence shown here is derived from an EMBL/GenBank/DDBJ whole genome shotgun (WGS) entry which is preliminary data.</text>
</comment>
<dbReference type="AlphaFoldDB" id="A0A8T1N2C4"/>